<gene>
    <name evidence="2" type="ORF">OM960_16860</name>
</gene>
<feature type="domain" description="Multi-ubiquitin" evidence="1">
    <location>
        <begin position="36"/>
        <end position="99"/>
    </location>
</feature>
<proteinExistence type="predicted"/>
<dbReference type="Proteomes" id="UP001207582">
    <property type="component" value="Unassembled WGS sequence"/>
</dbReference>
<keyword evidence="3" id="KW-1185">Reference proteome</keyword>
<accession>A0ABT3J6D4</accession>
<protein>
    <submittedName>
        <fullName evidence="2">Multiubiquitin domain-containing protein</fullName>
    </submittedName>
</protein>
<evidence type="ECO:0000259" key="1">
    <source>
        <dbReference type="Pfam" id="PF14452"/>
    </source>
</evidence>
<evidence type="ECO:0000313" key="3">
    <source>
        <dbReference type="Proteomes" id="UP001207582"/>
    </source>
</evidence>
<comment type="caution">
    <text evidence="2">The sequence shown here is derived from an EMBL/GenBank/DDBJ whole genome shotgun (WGS) entry which is preliminary data.</text>
</comment>
<reference evidence="2 3" key="1">
    <citation type="submission" date="2022-10" db="EMBL/GenBank/DDBJ databases">
        <title>Defluviimonas sp. CAU 1641 isolated from mud.</title>
        <authorList>
            <person name="Kim W."/>
        </authorList>
    </citation>
    <scope>NUCLEOTIDE SEQUENCE [LARGE SCALE GENOMIC DNA]</scope>
    <source>
        <strain evidence="2 3">CAU 1641</strain>
    </source>
</reference>
<dbReference type="Pfam" id="PF14452">
    <property type="entry name" value="Multi_ubiq"/>
    <property type="match status" value="2"/>
</dbReference>
<evidence type="ECO:0000313" key="2">
    <source>
        <dbReference type="EMBL" id="MCW3783222.1"/>
    </source>
</evidence>
<organism evidence="2 3">
    <name type="scientific">Defluviimonas salinarum</name>
    <dbReference type="NCBI Taxonomy" id="2992147"/>
    <lineage>
        <taxon>Bacteria</taxon>
        <taxon>Pseudomonadati</taxon>
        <taxon>Pseudomonadota</taxon>
        <taxon>Alphaproteobacteria</taxon>
        <taxon>Rhodobacterales</taxon>
        <taxon>Paracoccaceae</taxon>
        <taxon>Albidovulum</taxon>
    </lineage>
</organism>
<name>A0ABT3J6D4_9RHOB</name>
<sequence length="179" mass="19815">MTIEPIEIEDLLACLRAGRKPRDHGPYQVMVGDHDLNYTTTIIDDPVPTGRQIIEGAGLRNAEDHLVFQVLRNGELEELRLEETADLRSGDVERFLVFPSAASFRFDIDGKRLEWGYKVISGLVLKRLAGVDPTKFGIWQVIPGQDDIPIGDTDLVCLASDGLEHFFTGVPQTTEGGVV</sequence>
<dbReference type="EMBL" id="JAPDOG010000016">
    <property type="protein sequence ID" value="MCW3783222.1"/>
    <property type="molecule type" value="Genomic_DNA"/>
</dbReference>
<dbReference type="RefSeq" id="WP_264772779.1">
    <property type="nucleotide sequence ID" value="NZ_JAPDOG010000016.1"/>
</dbReference>
<dbReference type="InterPro" id="IPR027802">
    <property type="entry name" value="Multi-ubiquitin_dom"/>
</dbReference>
<feature type="domain" description="Multi-ubiquitin" evidence="1">
    <location>
        <begin position="104"/>
        <end position="168"/>
    </location>
</feature>